<dbReference type="PANTHER" id="PTHR45436:SF5">
    <property type="entry name" value="SENSOR HISTIDINE KINASE TRCS"/>
    <property type="match status" value="1"/>
</dbReference>
<feature type="compositionally biased region" description="Gly residues" evidence="10">
    <location>
        <begin position="800"/>
        <end position="817"/>
    </location>
</feature>
<dbReference type="GO" id="GO:0004673">
    <property type="term" value="F:protein histidine kinase activity"/>
    <property type="evidence" value="ECO:0007669"/>
    <property type="project" value="UniProtKB-EC"/>
</dbReference>
<keyword evidence="5" id="KW-0808">Transferase</keyword>
<dbReference type="EC" id="2.7.13.3" evidence="3"/>
<dbReference type="AlphaFoldDB" id="A0A0N9I3H9"/>
<keyword evidence="14" id="KW-1185">Reference proteome</keyword>
<feature type="region of interest" description="Disordered" evidence="10">
    <location>
        <begin position="714"/>
        <end position="779"/>
    </location>
</feature>
<evidence type="ECO:0000256" key="3">
    <source>
        <dbReference type="ARBA" id="ARBA00012438"/>
    </source>
</evidence>
<evidence type="ECO:0000256" key="2">
    <source>
        <dbReference type="ARBA" id="ARBA00004370"/>
    </source>
</evidence>
<dbReference type="InterPro" id="IPR003660">
    <property type="entry name" value="HAMP_dom"/>
</dbReference>
<dbReference type="GO" id="GO:0005886">
    <property type="term" value="C:plasma membrane"/>
    <property type="evidence" value="ECO:0007669"/>
    <property type="project" value="TreeGrafter"/>
</dbReference>
<comment type="subcellular location">
    <subcellularLocation>
        <location evidence="2">Membrane</location>
    </subcellularLocation>
</comment>
<keyword evidence="7" id="KW-0418">Kinase</keyword>
<evidence type="ECO:0000256" key="10">
    <source>
        <dbReference type="SAM" id="MobiDB-lite"/>
    </source>
</evidence>
<dbReference type="EMBL" id="CP012752">
    <property type="protein sequence ID" value="ALG09067.1"/>
    <property type="molecule type" value="Genomic_DNA"/>
</dbReference>
<sequence length="850" mass="90626">MQWRNWPVLVKIGAVLVVPVIGAMTLGTLRVRSDLDLADSYAEVERLAHLREELVPTIGLLQTERNLAMEPQGDAYRRAQWTQTDTLIDTVHWMADNTPDLGPAASSGYDKLKKELGTLPELRQQVITGADTQVLLAGYAAVIQAMVDFDRSLMSKFPDEELTGASSALFDLQVAREQVSFQHSLVLVGIRRGEMTSPERERLIEADVRLSDVVADMRSVAPPELWQRYLDTVGGSEVAQRQEYVRQARAEVPQTQRKPATRPSMPFKAPEWSGTSNQTTSLMTTVARQAAADLRAGAARLQDETSNRAGAQSVLLLAMVLLATGIGGVVGRYLLRSLSSLRRAALDVASSQLPAAVADIRAGRSAKIDPMPVRTTEEFGQLARAFDTVQNQAVRSAEEEAELRGNLRNIFVNLSRRSQGLVERQLRLMEQLEQKENDPDQLANLFKLDHLATRMRRNNENLVVLSGADLGRRFTEHVPLADVLRAAVSEVEHYERATVRSVPRVEVLGYAAGDLVRSVAELVENATAFSPPDSQVVIRTAVRQDKSVLIEIVDEGIGMGDAELADANARVAAGGGVDAPMSRQMGLFVVGSLAGRHRIGVVLARKANGADGLIASVTVPPELITGVAPAAADTPVVADVPVTPREERPPGDVGLTGKLSSVGIAVRLPELPLASSPASILFRSHKPVAVPVASEPRHAAPVTQPVARAIGQPVAQAPTQTSAQASAQPPRPDDEFAWLGGPGGSGTGATVRLPVPPSVPRARQAAAAPAPPQEDGALPKRVPKAQLFVTPMAPEQANGAGSGNGGGNGTGNGGGQRKSGPRNADRARGFLSSFQAGVRQSKTDEGEGDA</sequence>
<evidence type="ECO:0000256" key="7">
    <source>
        <dbReference type="ARBA" id="ARBA00022777"/>
    </source>
</evidence>
<reference evidence="13 14" key="1">
    <citation type="submission" date="2015-07" db="EMBL/GenBank/DDBJ databases">
        <title>Genome sequencing of Kibdelosporangium phytohabitans.</title>
        <authorList>
            <person name="Qin S."/>
            <person name="Xing K."/>
        </authorList>
    </citation>
    <scope>NUCLEOTIDE SEQUENCE [LARGE SCALE GENOMIC DNA]</scope>
    <source>
        <strain evidence="13 14">KLBMP1111</strain>
    </source>
</reference>
<dbReference type="InterPro" id="IPR050428">
    <property type="entry name" value="TCS_sensor_his_kinase"/>
</dbReference>
<name>A0A0N9I3H9_9PSEU</name>
<dbReference type="Gene3D" id="6.10.340.10">
    <property type="match status" value="1"/>
</dbReference>
<dbReference type="InterPro" id="IPR013587">
    <property type="entry name" value="Nitrate/nitrite_sensing"/>
</dbReference>
<evidence type="ECO:0000256" key="1">
    <source>
        <dbReference type="ARBA" id="ARBA00000085"/>
    </source>
</evidence>
<gene>
    <name evidence="13" type="ORF">AOZ06_21020</name>
</gene>
<evidence type="ECO:0000256" key="11">
    <source>
        <dbReference type="SAM" id="Phobius"/>
    </source>
</evidence>
<evidence type="ECO:0000313" key="14">
    <source>
        <dbReference type="Proteomes" id="UP000063699"/>
    </source>
</evidence>
<evidence type="ECO:0000256" key="4">
    <source>
        <dbReference type="ARBA" id="ARBA00022553"/>
    </source>
</evidence>
<keyword evidence="11" id="KW-0472">Membrane</keyword>
<keyword evidence="8 11" id="KW-1133">Transmembrane helix</keyword>
<dbReference type="GO" id="GO:0000160">
    <property type="term" value="P:phosphorelay signal transduction system"/>
    <property type="evidence" value="ECO:0007669"/>
    <property type="project" value="UniProtKB-KW"/>
</dbReference>
<keyword evidence="9" id="KW-0902">Two-component regulatory system</keyword>
<feature type="region of interest" description="Disordered" evidence="10">
    <location>
        <begin position="248"/>
        <end position="277"/>
    </location>
</feature>
<dbReference type="SUPFAM" id="SSF55874">
    <property type="entry name" value="ATPase domain of HSP90 chaperone/DNA topoisomerase II/histidine kinase"/>
    <property type="match status" value="1"/>
</dbReference>
<evidence type="ECO:0000256" key="6">
    <source>
        <dbReference type="ARBA" id="ARBA00022692"/>
    </source>
</evidence>
<dbReference type="Pfam" id="PF08376">
    <property type="entry name" value="NIT"/>
    <property type="match status" value="1"/>
</dbReference>
<dbReference type="OrthoDB" id="3502710at2"/>
<accession>A0A0N9I3H9</accession>
<evidence type="ECO:0000256" key="5">
    <source>
        <dbReference type="ARBA" id="ARBA00022679"/>
    </source>
</evidence>
<feature type="domain" description="HAMP" evidence="12">
    <location>
        <begin position="332"/>
        <end position="398"/>
    </location>
</feature>
<evidence type="ECO:0000313" key="13">
    <source>
        <dbReference type="EMBL" id="ALG09067.1"/>
    </source>
</evidence>
<evidence type="ECO:0000256" key="9">
    <source>
        <dbReference type="ARBA" id="ARBA00023012"/>
    </source>
</evidence>
<organism evidence="13 14">
    <name type="scientific">Kibdelosporangium phytohabitans</name>
    <dbReference type="NCBI Taxonomy" id="860235"/>
    <lineage>
        <taxon>Bacteria</taxon>
        <taxon>Bacillati</taxon>
        <taxon>Actinomycetota</taxon>
        <taxon>Actinomycetes</taxon>
        <taxon>Pseudonocardiales</taxon>
        <taxon>Pseudonocardiaceae</taxon>
        <taxon>Kibdelosporangium</taxon>
    </lineage>
</organism>
<feature type="transmembrane region" description="Helical" evidence="11">
    <location>
        <begin position="6"/>
        <end position="26"/>
    </location>
</feature>
<dbReference type="PANTHER" id="PTHR45436">
    <property type="entry name" value="SENSOR HISTIDINE KINASE YKOH"/>
    <property type="match status" value="1"/>
</dbReference>
<feature type="compositionally biased region" description="Basic and acidic residues" evidence="10">
    <location>
        <begin position="841"/>
        <end position="850"/>
    </location>
</feature>
<keyword evidence="4" id="KW-0597">Phosphoprotein</keyword>
<dbReference type="Gene3D" id="3.30.565.10">
    <property type="entry name" value="Histidine kinase-like ATPase, C-terminal domain"/>
    <property type="match status" value="1"/>
</dbReference>
<comment type="catalytic activity">
    <reaction evidence="1">
        <text>ATP + protein L-histidine = ADP + protein N-phospho-L-histidine.</text>
        <dbReference type="EC" id="2.7.13.3"/>
    </reaction>
</comment>
<protein>
    <recommendedName>
        <fullName evidence="3">histidine kinase</fullName>
        <ecNumber evidence="3">2.7.13.3</ecNumber>
    </recommendedName>
</protein>
<dbReference type="KEGG" id="kphy:AOZ06_21020"/>
<dbReference type="PROSITE" id="PS50885">
    <property type="entry name" value="HAMP"/>
    <property type="match status" value="1"/>
</dbReference>
<feature type="region of interest" description="Disordered" evidence="10">
    <location>
        <begin position="794"/>
        <end position="850"/>
    </location>
</feature>
<dbReference type="Proteomes" id="UP000063699">
    <property type="component" value="Chromosome"/>
</dbReference>
<dbReference type="InterPro" id="IPR036890">
    <property type="entry name" value="HATPase_C_sf"/>
</dbReference>
<evidence type="ECO:0000256" key="8">
    <source>
        <dbReference type="ARBA" id="ARBA00022989"/>
    </source>
</evidence>
<evidence type="ECO:0000259" key="12">
    <source>
        <dbReference type="PROSITE" id="PS50885"/>
    </source>
</evidence>
<keyword evidence="6 11" id="KW-0812">Transmembrane</keyword>
<proteinExistence type="predicted"/>
<feature type="compositionally biased region" description="Low complexity" evidence="10">
    <location>
        <begin position="714"/>
        <end position="728"/>
    </location>
</feature>
<dbReference type="STRING" id="860235.AOZ06_21020"/>